<evidence type="ECO:0008006" key="3">
    <source>
        <dbReference type="Google" id="ProtNLM"/>
    </source>
</evidence>
<organism evidence="1 2">
    <name type="scientific">Tricholomella constricta</name>
    <dbReference type="NCBI Taxonomy" id="117010"/>
    <lineage>
        <taxon>Eukaryota</taxon>
        <taxon>Fungi</taxon>
        <taxon>Dikarya</taxon>
        <taxon>Basidiomycota</taxon>
        <taxon>Agaricomycotina</taxon>
        <taxon>Agaricomycetes</taxon>
        <taxon>Agaricomycetidae</taxon>
        <taxon>Agaricales</taxon>
        <taxon>Tricholomatineae</taxon>
        <taxon>Lyophyllaceae</taxon>
        <taxon>Tricholomella</taxon>
    </lineage>
</organism>
<dbReference type="AlphaFoldDB" id="A0A8H5M1X8"/>
<sequence length="1085" mass="121848">MSGAVQEWPRPLDLLGLRQLLGKGNTRPTPGPDGWEKWMICKLPDRALLIVLRLANFTIMTSHFPPSVKETNISTIHKRGSPIFLSNYRGITCNNFLLNLPFAWLNSLLTPYVSKHSIIPHTQIATQPGVQGRDLISLIAQIQKWASRTRTPLYILQRDQKKGFDMLEPQGFHDAVHAYGLPQSIVQLDNVNGVTKQGGSLSPLKCTLTTSLCNRWLTDLQSGQRGELSIASVNAARHGTPHTPYEPPPIRVSMIEAMDDSLLIYSSLPLLLHIARNADRFQATYGWETAWKKSALYAYNSPLFPSASSTTISIPSVDYQDPSSPVTFHNDVDVVTSHTVFLRVPIDQPEIHYAHIADLIENFDFPVLHKRLPLTALRRIISQCLLSKIRPLLTFQPISRPLAHRLDQLIALKVHKYLGFPFIFKSDILSLPTAHRGFAFPCFSTLNDAVAVSGLHRDLNHHIPIFRHMAQVTLADWSCQYNHCSSPLSAPGISRNATNLYRHIPHSWPTAQAALRDTSLTLAQTDLSFIPSGSVNIRHLYSLSCTTPSFTLPHDLIPSRTFNNFQRHDMTTLSHFGSWVFDPDTNLPISFSPTFLPLSCPTSLRRDWPLFTSWFQLLPAILYDLSHADPLLLLPRRTRQHLAEHTICSLHQNRPLPYAHTPLDPNLMASDASYITRPPDSRPSVIFAVVALGNVLTATLDNFHGSASILRGEAYGVAAAHILALSSPSPNPQSLFTDHLNSVNLVNSFPLENFRLASNPARSLYRWIQDLSRRSSATPTNALQVQHVRAHTSSSATPANLNRLVDKIASSSHHCLPPPPPAPVPTFFMDDYTLLSATDGWVESNLSDFLQARRLRIPHIPSFSSIYLPLYDSRPPPDHPYTNACSSYSAVVQLYLRADQLDTAARLSSRMRSGEQLYCRFGCPTIEDARHIFVHCPRFATHRREMDETLVQATTTLFDVFRVPRPRQVRTLEHARKLSCDSESWPLGCTMYYYGLIPELDDISRDVNDASLTALQVQRLRLRISTLWHTACIRLAGRIWGIVKRSQRERVLLPSHPPPHHISLPSHLSHSISVSPSNKFTVSFI</sequence>
<name>A0A8H5M1X8_9AGAR</name>
<evidence type="ECO:0000313" key="1">
    <source>
        <dbReference type="EMBL" id="KAF5377888.1"/>
    </source>
</evidence>
<proteinExistence type="predicted"/>
<dbReference type="EMBL" id="JAACJP010000022">
    <property type="protein sequence ID" value="KAF5377888.1"/>
    <property type="molecule type" value="Genomic_DNA"/>
</dbReference>
<evidence type="ECO:0000313" key="2">
    <source>
        <dbReference type="Proteomes" id="UP000565441"/>
    </source>
</evidence>
<accession>A0A8H5M1X8</accession>
<reference evidence="1 2" key="1">
    <citation type="journal article" date="2020" name="ISME J.">
        <title>Uncovering the hidden diversity of litter-decomposition mechanisms in mushroom-forming fungi.</title>
        <authorList>
            <person name="Floudas D."/>
            <person name="Bentzer J."/>
            <person name="Ahren D."/>
            <person name="Johansson T."/>
            <person name="Persson P."/>
            <person name="Tunlid A."/>
        </authorList>
    </citation>
    <scope>NUCLEOTIDE SEQUENCE [LARGE SCALE GENOMIC DNA]</scope>
    <source>
        <strain evidence="1 2">CBS 661.87</strain>
    </source>
</reference>
<comment type="caution">
    <text evidence="1">The sequence shown here is derived from an EMBL/GenBank/DDBJ whole genome shotgun (WGS) entry which is preliminary data.</text>
</comment>
<protein>
    <recommendedName>
        <fullName evidence="3">Reverse transcriptase domain-containing protein</fullName>
    </recommendedName>
</protein>
<dbReference type="OrthoDB" id="3251015at2759"/>
<dbReference type="Proteomes" id="UP000565441">
    <property type="component" value="Unassembled WGS sequence"/>
</dbReference>
<keyword evidence="2" id="KW-1185">Reference proteome</keyword>
<gene>
    <name evidence="1" type="ORF">D9615_006803</name>
</gene>